<dbReference type="Pfam" id="PF13966">
    <property type="entry name" value="zf-RVT"/>
    <property type="match status" value="1"/>
</dbReference>
<accession>A0A392LZ17</accession>
<sequence length="111" mass="12509">MGENKEDTVKWLPDMQAGYSAGSCYAELCSRRVEFSQNSNLLDACNLVWKSAVPTNISVFDWRIFHDGLPTRMNLWQCGILRNPIFLMFGFKGNLESYLYLAGVASDFLGG</sequence>
<comment type="caution">
    <text evidence="2">The sequence shown here is derived from an EMBL/GenBank/DDBJ whole genome shotgun (WGS) entry which is preliminary data.</text>
</comment>
<name>A0A392LZ17_9FABA</name>
<dbReference type="EMBL" id="LXQA010000830">
    <property type="protein sequence ID" value="MCH80250.1"/>
    <property type="molecule type" value="Genomic_DNA"/>
</dbReference>
<organism evidence="2 3">
    <name type="scientific">Trifolium medium</name>
    <dbReference type="NCBI Taxonomy" id="97028"/>
    <lineage>
        <taxon>Eukaryota</taxon>
        <taxon>Viridiplantae</taxon>
        <taxon>Streptophyta</taxon>
        <taxon>Embryophyta</taxon>
        <taxon>Tracheophyta</taxon>
        <taxon>Spermatophyta</taxon>
        <taxon>Magnoliopsida</taxon>
        <taxon>eudicotyledons</taxon>
        <taxon>Gunneridae</taxon>
        <taxon>Pentapetalae</taxon>
        <taxon>rosids</taxon>
        <taxon>fabids</taxon>
        <taxon>Fabales</taxon>
        <taxon>Fabaceae</taxon>
        <taxon>Papilionoideae</taxon>
        <taxon>50 kb inversion clade</taxon>
        <taxon>NPAAA clade</taxon>
        <taxon>Hologalegina</taxon>
        <taxon>IRL clade</taxon>
        <taxon>Trifolieae</taxon>
        <taxon>Trifolium</taxon>
    </lineage>
</organism>
<evidence type="ECO:0000313" key="3">
    <source>
        <dbReference type="Proteomes" id="UP000265520"/>
    </source>
</evidence>
<protein>
    <submittedName>
        <fullName evidence="2">Putative ribonuclease H protein</fullName>
    </submittedName>
</protein>
<gene>
    <name evidence="2" type="ORF">A2U01_0001016</name>
</gene>
<reference evidence="2 3" key="1">
    <citation type="journal article" date="2018" name="Front. Plant Sci.">
        <title>Red Clover (Trifolium pratense) and Zigzag Clover (T. medium) - A Picture of Genomic Similarities and Differences.</title>
        <authorList>
            <person name="Dluhosova J."/>
            <person name="Istvanek J."/>
            <person name="Nedelnik J."/>
            <person name="Repkova J."/>
        </authorList>
    </citation>
    <scope>NUCLEOTIDE SEQUENCE [LARGE SCALE GENOMIC DNA]</scope>
    <source>
        <strain evidence="3">cv. 10/8</strain>
        <tissue evidence="2">Leaf</tissue>
    </source>
</reference>
<proteinExistence type="predicted"/>
<dbReference type="Proteomes" id="UP000265520">
    <property type="component" value="Unassembled WGS sequence"/>
</dbReference>
<dbReference type="AlphaFoldDB" id="A0A392LZ17"/>
<keyword evidence="3" id="KW-1185">Reference proteome</keyword>
<feature type="domain" description="Reverse transcriptase zinc-binding" evidence="1">
    <location>
        <begin position="19"/>
        <end position="80"/>
    </location>
</feature>
<dbReference type="InterPro" id="IPR026960">
    <property type="entry name" value="RVT-Znf"/>
</dbReference>
<evidence type="ECO:0000313" key="2">
    <source>
        <dbReference type="EMBL" id="MCH80250.1"/>
    </source>
</evidence>
<evidence type="ECO:0000259" key="1">
    <source>
        <dbReference type="Pfam" id="PF13966"/>
    </source>
</evidence>